<comment type="caution">
    <text evidence="1">The sequence shown here is derived from an EMBL/GenBank/DDBJ whole genome shotgun (WGS) entry which is preliminary data.</text>
</comment>
<dbReference type="EMBL" id="BQXS01009897">
    <property type="protein sequence ID" value="GKT32074.1"/>
    <property type="molecule type" value="Genomic_DNA"/>
</dbReference>
<keyword evidence="2" id="KW-1185">Reference proteome</keyword>
<feature type="non-terminal residue" evidence="1">
    <location>
        <position position="1"/>
    </location>
</feature>
<protein>
    <submittedName>
        <fullName evidence="1">Phage major capsid protein</fullName>
    </submittedName>
</protein>
<evidence type="ECO:0000313" key="2">
    <source>
        <dbReference type="Proteomes" id="UP001057375"/>
    </source>
</evidence>
<dbReference type="NCBIfam" id="NF033394">
    <property type="entry name" value="capsid_maj_Podo"/>
    <property type="match status" value="1"/>
</dbReference>
<evidence type="ECO:0000313" key="1">
    <source>
        <dbReference type="EMBL" id="GKT32074.1"/>
    </source>
</evidence>
<dbReference type="InterPro" id="IPR049718">
    <property type="entry name" value="AKO59007-like"/>
</dbReference>
<proteinExistence type="predicted"/>
<organism evidence="1 2">
    <name type="scientific">Aduncisulcus paluster</name>
    <dbReference type="NCBI Taxonomy" id="2918883"/>
    <lineage>
        <taxon>Eukaryota</taxon>
        <taxon>Metamonada</taxon>
        <taxon>Carpediemonas-like organisms</taxon>
        <taxon>Aduncisulcus</taxon>
    </lineage>
</organism>
<dbReference type="Proteomes" id="UP001057375">
    <property type="component" value="Unassembled WGS sequence"/>
</dbReference>
<reference evidence="1" key="1">
    <citation type="submission" date="2022-03" db="EMBL/GenBank/DDBJ databases">
        <title>Draft genome sequence of Aduncisulcus paluster, a free-living microaerophilic Fornicata.</title>
        <authorList>
            <person name="Yuyama I."/>
            <person name="Kume K."/>
            <person name="Tamura T."/>
            <person name="Inagaki Y."/>
            <person name="Hashimoto T."/>
        </authorList>
    </citation>
    <scope>NUCLEOTIDE SEQUENCE</scope>
    <source>
        <strain evidence="1">NY0171</strain>
    </source>
</reference>
<gene>
    <name evidence="1" type="ORF">ADUPG1_006325</name>
</gene>
<name>A0ABQ5KHT4_9EUKA</name>
<accession>A0ABQ5KHT4</accession>
<sequence>SAKTYPGGNGKISVAVQGKYGAGGVNDSLKGYSFDDTVAFFNPANLDRLSFDWKEHHIGISVTHTELKMDGLSVTNETGATSAHSGRDKTMLINMWESKLFDFGERYARSLNELLWGDGTGDAKALHGLMHFLVEDPTAGTIGGMDRSVAANAYIRNRARTAAAAAAGGTGAVTSSAANGGALIEVLQAEKRQLTRYGGNPTKMLAGSDFIAAYERELKANGNYTMTGFKGGQDGAIGPVMFDGTVIEYDPTLDDMGLTKRAYWFDPRHIFLMKMQGEWRKTHNPSRPVDQFVLHRSITSTGQMVAKQLNSALVIDIA</sequence>